<dbReference type="InterPro" id="IPR000182">
    <property type="entry name" value="GNAT_dom"/>
</dbReference>
<dbReference type="PANTHER" id="PTHR47542:SF2">
    <property type="entry name" value="ACYL-COA N-ACYLTRANSFERASES (NAT) SUPERFAMILY PROTEIN"/>
    <property type="match status" value="1"/>
</dbReference>
<dbReference type="PROSITE" id="PS51186">
    <property type="entry name" value="GNAT"/>
    <property type="match status" value="1"/>
</dbReference>
<organism evidence="3 4">
    <name type="scientific">Piromyces finnis</name>
    <dbReference type="NCBI Taxonomy" id="1754191"/>
    <lineage>
        <taxon>Eukaryota</taxon>
        <taxon>Fungi</taxon>
        <taxon>Fungi incertae sedis</taxon>
        <taxon>Chytridiomycota</taxon>
        <taxon>Chytridiomycota incertae sedis</taxon>
        <taxon>Neocallimastigomycetes</taxon>
        <taxon>Neocallimastigales</taxon>
        <taxon>Neocallimastigaceae</taxon>
        <taxon>Piromyces</taxon>
    </lineage>
</organism>
<evidence type="ECO:0000313" key="4">
    <source>
        <dbReference type="Proteomes" id="UP000193719"/>
    </source>
</evidence>
<gene>
    <name evidence="3" type="ORF">BCR36DRAFT_585925</name>
</gene>
<reference evidence="3 4" key="2">
    <citation type="submission" date="2016-08" db="EMBL/GenBank/DDBJ databases">
        <title>Pervasive Adenine N6-methylation of Active Genes in Fungi.</title>
        <authorList>
            <consortium name="DOE Joint Genome Institute"/>
            <person name="Mondo S.J."/>
            <person name="Dannebaum R.O."/>
            <person name="Kuo R.C."/>
            <person name="Labutti K."/>
            <person name="Haridas S."/>
            <person name="Kuo A."/>
            <person name="Salamov A."/>
            <person name="Ahrendt S.R."/>
            <person name="Lipzen A."/>
            <person name="Sullivan W."/>
            <person name="Andreopoulos W.B."/>
            <person name="Clum A."/>
            <person name="Lindquist E."/>
            <person name="Daum C."/>
            <person name="Ramamoorthy G.K."/>
            <person name="Gryganskyi A."/>
            <person name="Culley D."/>
            <person name="Magnuson J.K."/>
            <person name="James T.Y."/>
            <person name="O'Malley M.A."/>
            <person name="Stajich J.E."/>
            <person name="Spatafora J.W."/>
            <person name="Visel A."/>
            <person name="Grigoriev I.V."/>
        </authorList>
    </citation>
    <scope>NUCLEOTIDE SEQUENCE [LARGE SCALE GENOMIC DNA]</scope>
    <source>
        <strain evidence="4">finn</strain>
    </source>
</reference>
<dbReference type="SUPFAM" id="SSF55729">
    <property type="entry name" value="Acyl-CoA N-acyltransferases (Nat)"/>
    <property type="match status" value="1"/>
</dbReference>
<feature type="domain" description="N-acetyltransferase" evidence="2">
    <location>
        <begin position="128"/>
        <end position="219"/>
    </location>
</feature>
<dbReference type="EMBL" id="MCFH01000042">
    <property type="protein sequence ID" value="ORX45059.1"/>
    <property type="molecule type" value="Genomic_DNA"/>
</dbReference>
<proteinExistence type="predicted"/>
<dbReference type="AlphaFoldDB" id="A0A1Y1V2E5"/>
<comment type="caution">
    <text evidence="3">The sequence shown here is derived from an EMBL/GenBank/DDBJ whole genome shotgun (WGS) entry which is preliminary data.</text>
</comment>
<dbReference type="InterPro" id="IPR016181">
    <property type="entry name" value="Acyl_CoA_acyltransferase"/>
</dbReference>
<dbReference type="Gene3D" id="3.40.630.30">
    <property type="match status" value="1"/>
</dbReference>
<evidence type="ECO:0000259" key="2">
    <source>
        <dbReference type="PROSITE" id="PS51186"/>
    </source>
</evidence>
<name>A0A1Y1V2E5_9FUNG</name>
<dbReference type="Pfam" id="PF00583">
    <property type="entry name" value="Acetyltransf_1"/>
    <property type="match status" value="1"/>
</dbReference>
<keyword evidence="4" id="KW-1185">Reference proteome</keyword>
<evidence type="ECO:0000256" key="1">
    <source>
        <dbReference type="SAM" id="MobiDB-lite"/>
    </source>
</evidence>
<sequence>MESNNKNNTLVITTLESLKDYCNVSKEVLINSLQKLEKKIFPKNEQMDISTEVKKRTNTLVIAITLNTPSTSDTVKATTTTENNYTQEKNKLKNKRKSKGNLKNNNSSGLVNFNKKSTTEINSNKYFVVGYLIYSKKDSIIKFAVDPSKRNLGTGWKLLSYSMERMTNQMPKGHKINLAVDISRLPAQHLYSKVGFKIKEQIDNYYEPGRHAYIMEYFV</sequence>
<evidence type="ECO:0000313" key="3">
    <source>
        <dbReference type="EMBL" id="ORX45059.1"/>
    </source>
</evidence>
<dbReference type="PANTHER" id="PTHR47542">
    <property type="entry name" value="ACYL-COA N-ACYLTRANSFERASES (NAT) SUPERFAMILY PROTEIN"/>
    <property type="match status" value="1"/>
</dbReference>
<dbReference type="OrthoDB" id="41532at2759"/>
<dbReference type="Proteomes" id="UP000193719">
    <property type="component" value="Unassembled WGS sequence"/>
</dbReference>
<reference evidence="3 4" key="1">
    <citation type="submission" date="2016-08" db="EMBL/GenBank/DDBJ databases">
        <title>Genomes of anaerobic fungi encode conserved fungal cellulosomes for biomass hydrolysis.</title>
        <authorList>
            <consortium name="DOE Joint Genome Institute"/>
            <person name="Haitjema C.H."/>
            <person name="Gilmore S.P."/>
            <person name="Henske J.K."/>
            <person name="Solomon K.V."/>
            <person name="De Groot R."/>
            <person name="Kuo A."/>
            <person name="Mondo S.J."/>
            <person name="Salamov A.A."/>
            <person name="Labutti K."/>
            <person name="Zhao Z."/>
            <person name="Chiniquy J."/>
            <person name="Barry K."/>
            <person name="Brewer H.M."/>
            <person name="Purvine S.O."/>
            <person name="Wright A.T."/>
            <person name="Boxma B."/>
            <person name="Van Alen T."/>
            <person name="Hackstein J.H."/>
            <person name="Baker S.E."/>
            <person name="Grigoriev I.V."/>
            <person name="O'Malley M.A."/>
        </authorList>
    </citation>
    <scope>NUCLEOTIDE SEQUENCE [LARGE SCALE GENOMIC DNA]</scope>
    <source>
        <strain evidence="4">finn</strain>
    </source>
</reference>
<protein>
    <recommendedName>
        <fullName evidence="2">N-acetyltransferase domain-containing protein</fullName>
    </recommendedName>
</protein>
<dbReference type="STRING" id="1754191.A0A1Y1V2E5"/>
<feature type="region of interest" description="Disordered" evidence="1">
    <location>
        <begin position="75"/>
        <end position="109"/>
    </location>
</feature>
<accession>A0A1Y1V2E5</accession>
<dbReference type="GO" id="GO:0016747">
    <property type="term" value="F:acyltransferase activity, transferring groups other than amino-acyl groups"/>
    <property type="evidence" value="ECO:0007669"/>
    <property type="project" value="InterPro"/>
</dbReference>